<dbReference type="Gene3D" id="3.40.1620.10">
    <property type="entry name" value="YefM-like domain"/>
    <property type="match status" value="1"/>
</dbReference>
<dbReference type="Pfam" id="PF02604">
    <property type="entry name" value="PhdYeFM_antitox"/>
    <property type="match status" value="1"/>
</dbReference>
<keyword evidence="4" id="KW-1185">Reference proteome</keyword>
<dbReference type="InterPro" id="IPR006442">
    <property type="entry name" value="Antitoxin_Phd/YefM"/>
</dbReference>
<dbReference type="RefSeq" id="WP_062064977.1">
    <property type="nucleotide sequence ID" value="NZ_CP013264.1"/>
</dbReference>
<protein>
    <recommendedName>
        <fullName evidence="2">Antitoxin</fullName>
    </recommendedName>
</protein>
<gene>
    <name evidence="3" type="ORF">ATN00_12280</name>
</gene>
<organism evidence="3 4">
    <name type="scientific">Sphingobium baderi</name>
    <dbReference type="NCBI Taxonomy" id="1332080"/>
    <lineage>
        <taxon>Bacteria</taxon>
        <taxon>Pseudomonadati</taxon>
        <taxon>Pseudomonadota</taxon>
        <taxon>Alphaproteobacteria</taxon>
        <taxon>Sphingomonadales</taxon>
        <taxon>Sphingomonadaceae</taxon>
        <taxon>Sphingobium</taxon>
    </lineage>
</organism>
<dbReference type="KEGG" id="sbd:ATN00_12280"/>
<dbReference type="STRING" id="1332080.ATN00_12280"/>
<dbReference type="Proteomes" id="UP000056968">
    <property type="component" value="Chromosome"/>
</dbReference>
<dbReference type="OrthoDB" id="165038at2"/>
<comment type="similarity">
    <text evidence="1 2">Belongs to the phD/YefM antitoxin family.</text>
</comment>
<evidence type="ECO:0000313" key="3">
    <source>
        <dbReference type="EMBL" id="ALR20962.1"/>
    </source>
</evidence>
<dbReference type="SUPFAM" id="SSF143120">
    <property type="entry name" value="YefM-like"/>
    <property type="match status" value="1"/>
</dbReference>
<dbReference type="NCBIfam" id="TIGR01552">
    <property type="entry name" value="phd_fam"/>
    <property type="match status" value="1"/>
</dbReference>
<dbReference type="InterPro" id="IPR036165">
    <property type="entry name" value="YefM-like_sf"/>
</dbReference>
<comment type="function">
    <text evidence="2">Antitoxin component of a type II toxin-antitoxin (TA) system.</text>
</comment>
<evidence type="ECO:0000256" key="2">
    <source>
        <dbReference type="RuleBase" id="RU362080"/>
    </source>
</evidence>
<accession>A0A0S3EZZ9</accession>
<dbReference type="AlphaFoldDB" id="A0A0S3EZZ9"/>
<dbReference type="EMBL" id="CP013264">
    <property type="protein sequence ID" value="ALR20962.1"/>
    <property type="molecule type" value="Genomic_DNA"/>
</dbReference>
<evidence type="ECO:0000256" key="1">
    <source>
        <dbReference type="ARBA" id="ARBA00009981"/>
    </source>
</evidence>
<proteinExistence type="inferred from homology"/>
<sequence>MPNLSVTSAEFQKGFGRFREAALREPVTITNHGRDSLVLMSAEEYRRLKRRERRVMGLDDFSEADIAAIAATEAPIDAAAFDDERN</sequence>
<evidence type="ECO:0000313" key="4">
    <source>
        <dbReference type="Proteomes" id="UP000056968"/>
    </source>
</evidence>
<name>A0A0S3EZZ9_9SPHN</name>
<reference evidence="3 4" key="1">
    <citation type="submission" date="2015-11" db="EMBL/GenBank/DDBJ databases">
        <title>A Two-component Flavoprotein Monooxygenase System MeaXY Responsible for para-Hydroxylation of 2-Methyl-6-ethylaniline and 2,6-Diethylaniline in Sphingobium baderi DE-13.</title>
        <authorList>
            <person name="Cheng M."/>
            <person name="Meng Q."/>
            <person name="Yang Y."/>
            <person name="Chu C."/>
            <person name="Yan X."/>
            <person name="He J."/>
            <person name="Li S."/>
        </authorList>
    </citation>
    <scope>NUCLEOTIDE SEQUENCE [LARGE SCALE GENOMIC DNA]</scope>
    <source>
        <strain evidence="3 4">DE-13</strain>
    </source>
</reference>